<dbReference type="GO" id="GO:1990281">
    <property type="term" value="C:efflux pump complex"/>
    <property type="evidence" value="ECO:0007669"/>
    <property type="project" value="TreeGrafter"/>
</dbReference>
<keyword evidence="3" id="KW-0812">Transmembrane</keyword>
<dbReference type="Gene3D" id="1.10.287.470">
    <property type="entry name" value="Helix hairpin bin"/>
    <property type="match status" value="1"/>
</dbReference>
<dbReference type="InterPro" id="IPR058792">
    <property type="entry name" value="Beta-barrel_RND_2"/>
</dbReference>
<reference evidence="5 6" key="1">
    <citation type="submission" date="2014-05" db="EMBL/GenBank/DDBJ databases">
        <title>Draft Genome Sequence of Nitratireductor basaltis Strain UMTGB225, A Marine Bacterium Isolated from Green Barrel Tunicate.</title>
        <authorList>
            <person name="Gan H.Y."/>
        </authorList>
    </citation>
    <scope>NUCLEOTIDE SEQUENCE [LARGE SCALE GENOMIC DNA]</scope>
    <source>
        <strain evidence="5 6">UMTGB225</strain>
    </source>
</reference>
<evidence type="ECO:0000313" key="5">
    <source>
        <dbReference type="EMBL" id="KFB11099.1"/>
    </source>
</evidence>
<comment type="caution">
    <text evidence="5">The sequence shown here is derived from an EMBL/GenBank/DDBJ whole genome shotgun (WGS) entry which is preliminary data.</text>
</comment>
<evidence type="ECO:0000259" key="4">
    <source>
        <dbReference type="Pfam" id="PF25954"/>
    </source>
</evidence>
<evidence type="ECO:0000256" key="2">
    <source>
        <dbReference type="SAM" id="Coils"/>
    </source>
</evidence>
<keyword evidence="6" id="KW-1185">Reference proteome</keyword>
<dbReference type="eggNOG" id="COG0845">
    <property type="taxonomic scope" value="Bacteria"/>
</dbReference>
<dbReference type="NCBIfam" id="TIGR01730">
    <property type="entry name" value="RND_mfp"/>
    <property type="match status" value="1"/>
</dbReference>
<sequence>MADPVTDTQTQRLEFDADRGSSRSRWIALGLIAALVLWMGSGFVFPAPEAPPETRAEPKPVSVATRQSVAEPVPQIFVAEGQALPDRDTTIRAETGGEIAEVLVEKGAFLEAGAVIGRFVLAEREAQLETAREELSRAQREYDNANTLLEKGVATVDRVRQAQAALAAAKAQVASAEEAVENTVIRAPFAGRLEELQIDIGEYVAAGSDVARIVDNTPLTVAIQVPQQAVRSIKPGQKAEVSFITGETAEGEVVFVGSSANAETRTFRTEITVPNADGNIAAGISAEIRIPTGEVVAHFISPAILSLGTDGTLGVKTVTEDDLVEFHEVEIVRAEVDGLWVRGLPDTVRLITVGQGFVNQGEKVAPRTAGELDIEAVEAATPQSAEPAE</sequence>
<evidence type="ECO:0000256" key="1">
    <source>
        <dbReference type="ARBA" id="ARBA00009477"/>
    </source>
</evidence>
<evidence type="ECO:0000313" key="6">
    <source>
        <dbReference type="Proteomes" id="UP000053675"/>
    </source>
</evidence>
<proteinExistence type="inferred from homology"/>
<dbReference type="OrthoDB" id="9806939at2"/>
<dbReference type="RefSeq" id="WP_036482645.1">
    <property type="nucleotide sequence ID" value="NZ_JMQM01000001.1"/>
</dbReference>
<dbReference type="PANTHER" id="PTHR30469:SF29">
    <property type="entry name" value="BLR2860 PROTEIN"/>
    <property type="match status" value="1"/>
</dbReference>
<protein>
    <submittedName>
        <fullName evidence="5">RND family efflux transporter MFP subunit</fullName>
    </submittedName>
</protein>
<comment type="similarity">
    <text evidence="1">Belongs to the membrane fusion protein (MFP) (TC 8.A.1) family.</text>
</comment>
<dbReference type="AlphaFoldDB" id="A0A084UDR3"/>
<keyword evidence="3" id="KW-0472">Membrane</keyword>
<dbReference type="Pfam" id="PF25954">
    <property type="entry name" value="Beta-barrel_RND_2"/>
    <property type="match status" value="1"/>
</dbReference>
<keyword evidence="2" id="KW-0175">Coiled coil</keyword>
<dbReference type="EMBL" id="JMQM01000001">
    <property type="protein sequence ID" value="KFB11099.1"/>
    <property type="molecule type" value="Genomic_DNA"/>
</dbReference>
<dbReference type="PANTHER" id="PTHR30469">
    <property type="entry name" value="MULTIDRUG RESISTANCE PROTEIN MDTA"/>
    <property type="match status" value="1"/>
</dbReference>
<dbReference type="PATRIC" id="fig|472175.3.peg.2132"/>
<dbReference type="GO" id="GO:0015562">
    <property type="term" value="F:efflux transmembrane transporter activity"/>
    <property type="evidence" value="ECO:0007669"/>
    <property type="project" value="TreeGrafter"/>
</dbReference>
<keyword evidence="3" id="KW-1133">Transmembrane helix</keyword>
<organism evidence="5 6">
    <name type="scientific">Nitratireductor basaltis</name>
    <dbReference type="NCBI Taxonomy" id="472175"/>
    <lineage>
        <taxon>Bacteria</taxon>
        <taxon>Pseudomonadati</taxon>
        <taxon>Pseudomonadota</taxon>
        <taxon>Alphaproteobacteria</taxon>
        <taxon>Hyphomicrobiales</taxon>
        <taxon>Phyllobacteriaceae</taxon>
        <taxon>Nitratireductor</taxon>
    </lineage>
</organism>
<dbReference type="Gene3D" id="2.40.30.170">
    <property type="match status" value="1"/>
</dbReference>
<dbReference type="InterPro" id="IPR006143">
    <property type="entry name" value="RND_pump_MFP"/>
</dbReference>
<name>A0A084UDR3_9HYPH</name>
<dbReference type="Proteomes" id="UP000053675">
    <property type="component" value="Unassembled WGS sequence"/>
</dbReference>
<gene>
    <name evidence="5" type="ORF">EL18_02142</name>
</gene>
<feature type="transmembrane region" description="Helical" evidence="3">
    <location>
        <begin position="26"/>
        <end position="45"/>
    </location>
</feature>
<feature type="domain" description="CusB-like beta-barrel" evidence="4">
    <location>
        <begin position="221"/>
        <end position="290"/>
    </location>
</feature>
<feature type="coiled-coil region" evidence="2">
    <location>
        <begin position="121"/>
        <end position="186"/>
    </location>
</feature>
<accession>A0A084UDR3</accession>
<evidence type="ECO:0000256" key="3">
    <source>
        <dbReference type="SAM" id="Phobius"/>
    </source>
</evidence>
<dbReference type="STRING" id="472175.EL18_02142"/>
<dbReference type="SUPFAM" id="SSF111369">
    <property type="entry name" value="HlyD-like secretion proteins"/>
    <property type="match status" value="1"/>
</dbReference>